<proteinExistence type="inferred from homology"/>
<organism evidence="7 8">
    <name type="scientific">Candidatus Liberibacter africanus PTSAPSY</name>
    <dbReference type="NCBI Taxonomy" id="1277257"/>
    <lineage>
        <taxon>Bacteria</taxon>
        <taxon>Pseudomonadati</taxon>
        <taxon>Pseudomonadota</taxon>
        <taxon>Alphaproteobacteria</taxon>
        <taxon>Hyphomicrobiales</taxon>
        <taxon>Rhizobiaceae</taxon>
        <taxon>Liberibacter</taxon>
    </lineage>
</organism>
<dbReference type="STRING" id="1277257.G293_00345"/>
<dbReference type="CDD" id="cd18093">
    <property type="entry name" value="SpoU-like_TrmJ"/>
    <property type="match status" value="1"/>
</dbReference>
<evidence type="ECO:0000256" key="3">
    <source>
        <dbReference type="ARBA" id="ARBA00022679"/>
    </source>
</evidence>
<comment type="subcellular location">
    <subcellularLocation>
        <location evidence="5">Cytoplasm</location>
    </subcellularLocation>
</comment>
<dbReference type="AlphaFoldDB" id="A0A0G3I1J1"/>
<dbReference type="InterPro" id="IPR029026">
    <property type="entry name" value="tRNA_m1G_MTases_N"/>
</dbReference>
<dbReference type="GO" id="GO:0005829">
    <property type="term" value="C:cytosol"/>
    <property type="evidence" value="ECO:0007669"/>
    <property type="project" value="TreeGrafter"/>
</dbReference>
<dbReference type="EMBL" id="CP004021">
    <property type="protein sequence ID" value="AKK19724.1"/>
    <property type="molecule type" value="Genomic_DNA"/>
</dbReference>
<dbReference type="PIRSF" id="PIRSF004808">
    <property type="entry name" value="LasT"/>
    <property type="match status" value="1"/>
</dbReference>
<reference evidence="7 8" key="1">
    <citation type="journal article" date="2015" name="Genome Announc.">
        <title>Complete Genome Sequence of 'Candidatus Liberibacter africanus,' a Bacterium Associated with Citrus Huanglongbing.</title>
        <authorList>
            <person name="Lin H."/>
            <person name="Pietersen G."/>
            <person name="Han C."/>
            <person name="Read D.A."/>
            <person name="Lou B."/>
            <person name="Gupta G."/>
            <person name="Civerolo E.L."/>
        </authorList>
    </citation>
    <scope>NUCLEOTIDE SEQUENCE [LARGE SCALE GENOMIC DNA]</scope>
    <source>
        <strain evidence="7 8">PTSAPSY</strain>
    </source>
</reference>
<dbReference type="InterPro" id="IPR004384">
    <property type="entry name" value="RNA_MeTrfase_TrmJ/LasT"/>
</dbReference>
<dbReference type="InterPro" id="IPR001537">
    <property type="entry name" value="SpoU_MeTrfase"/>
</dbReference>
<comment type="function">
    <text evidence="5">Catalyzes the formation of 2'O-methylated cytidine (Cm32) or 2'O-methylated uridine (Um32) at position 32 in tRNA.</text>
</comment>
<dbReference type="EC" id="2.1.1.200" evidence="5"/>
<comment type="subunit">
    <text evidence="5">Homodimer.</text>
</comment>
<dbReference type="PATRIC" id="fig|1277257.4.peg.80"/>
<evidence type="ECO:0000313" key="7">
    <source>
        <dbReference type="EMBL" id="AKK19724.1"/>
    </source>
</evidence>
<dbReference type="KEGG" id="lau:G293_00345"/>
<evidence type="ECO:0000259" key="6">
    <source>
        <dbReference type="Pfam" id="PF00588"/>
    </source>
</evidence>
<keyword evidence="5" id="KW-0963">Cytoplasm</keyword>
<evidence type="ECO:0000256" key="1">
    <source>
        <dbReference type="ARBA" id="ARBA00007228"/>
    </source>
</evidence>
<gene>
    <name evidence="5" type="primary">trmJ</name>
    <name evidence="7" type="ORF">G293_00345</name>
</gene>
<dbReference type="RefSeq" id="WP_047263822.1">
    <property type="nucleotide sequence ID" value="NZ_CP004021.1"/>
</dbReference>
<dbReference type="Gene3D" id="1.10.8.590">
    <property type="match status" value="1"/>
</dbReference>
<dbReference type="Pfam" id="PF00588">
    <property type="entry name" value="SpoU_methylase"/>
    <property type="match status" value="1"/>
</dbReference>
<dbReference type="Gene3D" id="3.40.1280.10">
    <property type="match status" value="1"/>
</dbReference>
<keyword evidence="8" id="KW-1185">Reference proteome</keyword>
<sequence length="268" mass="30453">MTQCSPRLQNYTKGPVIVLVDPQLGENIGMVARAMWNYNLTQLRLVNPRDGWPNEKARSSSANADRVIDSVCVFSSLREAIADLHFVYATTARSRNNFKSVFSPKEAAIVLNERIASEQNVGIIFGRESRGLTNEEISLSNAIISFPVNPAFSSLNISHAVLLMVWEYMENSVLISEKIVKEHNKPATKGELLSFLDYLENSLEERGYFRPVEKREKMLDDLRSVFIRAELMQQEIFLLRGIISALDRFSRKYPRGSVMCPKKTETSE</sequence>
<dbReference type="PANTHER" id="PTHR42786">
    <property type="entry name" value="TRNA/RRNA METHYLTRANSFERASE"/>
    <property type="match status" value="1"/>
</dbReference>
<evidence type="ECO:0000256" key="2">
    <source>
        <dbReference type="ARBA" id="ARBA00022603"/>
    </source>
</evidence>
<dbReference type="Proteomes" id="UP000035503">
    <property type="component" value="Chromosome"/>
</dbReference>
<evidence type="ECO:0000313" key="8">
    <source>
        <dbReference type="Proteomes" id="UP000035503"/>
    </source>
</evidence>
<name>A0A0G3I1J1_LIBAF</name>
<dbReference type="SUPFAM" id="SSF75217">
    <property type="entry name" value="alpha/beta knot"/>
    <property type="match status" value="1"/>
</dbReference>
<dbReference type="GO" id="GO:0002128">
    <property type="term" value="P:tRNA nucleoside ribose methylation"/>
    <property type="evidence" value="ECO:0007669"/>
    <property type="project" value="TreeGrafter"/>
</dbReference>
<dbReference type="InterPro" id="IPR029028">
    <property type="entry name" value="Alpha/beta_knot_MTases"/>
</dbReference>
<dbReference type="GO" id="GO:0160206">
    <property type="term" value="F:tRNA (cytidine(32)/uridine(32)-2'-O)-methyltransferase activity"/>
    <property type="evidence" value="ECO:0007669"/>
    <property type="project" value="UniProtKB-EC"/>
</dbReference>
<accession>A0A0G3I1J1</accession>
<keyword evidence="3 7" id="KW-0808">Transferase</keyword>
<keyword evidence="4 5" id="KW-0949">S-adenosyl-L-methionine</keyword>
<comment type="catalytic activity">
    <reaction evidence="5">
        <text>cytidine(32) in tRNA + S-adenosyl-L-methionine = 2'-O-methylcytidine(32) in tRNA + S-adenosyl-L-homocysteine + H(+)</text>
        <dbReference type="Rhea" id="RHEA:42932"/>
        <dbReference type="Rhea" id="RHEA-COMP:10288"/>
        <dbReference type="Rhea" id="RHEA-COMP:10289"/>
        <dbReference type="ChEBI" id="CHEBI:15378"/>
        <dbReference type="ChEBI" id="CHEBI:57856"/>
        <dbReference type="ChEBI" id="CHEBI:59789"/>
        <dbReference type="ChEBI" id="CHEBI:74495"/>
        <dbReference type="ChEBI" id="CHEBI:82748"/>
        <dbReference type="EC" id="2.1.1.200"/>
    </reaction>
</comment>
<protein>
    <recommendedName>
        <fullName evidence="5">tRNA (cytidine/uridine-2'-O-)-methyltransferase TrmJ</fullName>
        <ecNumber evidence="5">2.1.1.200</ecNumber>
    </recommendedName>
    <alternativeName>
        <fullName evidence="5">tRNA (cytidine(32)/uridine(32)-2'-O)-methyltransferase</fullName>
    </alternativeName>
    <alternativeName>
        <fullName evidence="5">tRNA Cm32/Um32 methyltransferase</fullName>
    </alternativeName>
</protein>
<comment type="similarity">
    <text evidence="1">Belongs to the class IV-like SAM-binding methyltransferase superfamily. RNA methyltransferase TrmH family.</text>
</comment>
<keyword evidence="2 5" id="KW-0489">Methyltransferase</keyword>
<keyword evidence="5" id="KW-0819">tRNA processing</keyword>
<dbReference type="OrthoDB" id="9806346at2"/>
<evidence type="ECO:0000256" key="5">
    <source>
        <dbReference type="RuleBase" id="RU362024"/>
    </source>
</evidence>
<evidence type="ECO:0000256" key="4">
    <source>
        <dbReference type="ARBA" id="ARBA00022691"/>
    </source>
</evidence>
<dbReference type="GO" id="GO:0003723">
    <property type="term" value="F:RNA binding"/>
    <property type="evidence" value="ECO:0007669"/>
    <property type="project" value="InterPro"/>
</dbReference>
<dbReference type="NCBIfam" id="TIGR00050">
    <property type="entry name" value="rRNA_methyl_1"/>
    <property type="match status" value="1"/>
</dbReference>
<feature type="domain" description="tRNA/rRNA methyltransferase SpoU type" evidence="6">
    <location>
        <begin position="16"/>
        <end position="165"/>
    </location>
</feature>
<dbReference type="GO" id="GO:0106339">
    <property type="term" value="F:tRNA (cytidine(32)-2'-O)-methyltransferase activity"/>
    <property type="evidence" value="ECO:0007669"/>
    <property type="project" value="RHEA"/>
</dbReference>
<dbReference type="PANTHER" id="PTHR42786:SF7">
    <property type="entry name" value="TRNA_RRNA METHYLTRANSFERASE SPOU TYPE DOMAIN-CONTAINING PROTEIN"/>
    <property type="match status" value="1"/>
</dbReference>
<comment type="catalytic activity">
    <reaction evidence="5">
        <text>uridine(32) in tRNA + S-adenosyl-L-methionine = 2'-O-methyluridine(32) in tRNA + S-adenosyl-L-homocysteine + H(+)</text>
        <dbReference type="Rhea" id="RHEA:42936"/>
        <dbReference type="Rhea" id="RHEA-COMP:10107"/>
        <dbReference type="Rhea" id="RHEA-COMP:10290"/>
        <dbReference type="ChEBI" id="CHEBI:15378"/>
        <dbReference type="ChEBI" id="CHEBI:57856"/>
        <dbReference type="ChEBI" id="CHEBI:59789"/>
        <dbReference type="ChEBI" id="CHEBI:65315"/>
        <dbReference type="ChEBI" id="CHEBI:74478"/>
        <dbReference type="EC" id="2.1.1.200"/>
    </reaction>
</comment>